<evidence type="ECO:0000313" key="1">
    <source>
        <dbReference type="EMBL" id="KAF2846671.1"/>
    </source>
</evidence>
<gene>
    <name evidence="1" type="ORF">T440DRAFT_225455</name>
</gene>
<dbReference type="InterPro" id="IPR005197">
    <property type="entry name" value="Glyco_hydro_71"/>
</dbReference>
<dbReference type="CDD" id="cd11577">
    <property type="entry name" value="GH71"/>
    <property type="match status" value="1"/>
</dbReference>
<reference evidence="1" key="1">
    <citation type="submission" date="2020-01" db="EMBL/GenBank/DDBJ databases">
        <authorList>
            <consortium name="DOE Joint Genome Institute"/>
            <person name="Haridas S."/>
            <person name="Albert R."/>
            <person name="Binder M."/>
            <person name="Bloem J."/>
            <person name="Labutti K."/>
            <person name="Salamov A."/>
            <person name="Andreopoulos B."/>
            <person name="Baker S.E."/>
            <person name="Barry K."/>
            <person name="Bills G."/>
            <person name="Bluhm B.H."/>
            <person name="Cannon C."/>
            <person name="Castanera R."/>
            <person name="Culley D.E."/>
            <person name="Daum C."/>
            <person name="Ezra D."/>
            <person name="Gonzalez J.B."/>
            <person name="Henrissat B."/>
            <person name="Kuo A."/>
            <person name="Liang C."/>
            <person name="Lipzen A."/>
            <person name="Lutzoni F."/>
            <person name="Magnuson J."/>
            <person name="Mondo S."/>
            <person name="Nolan M."/>
            <person name="Ohm R."/>
            <person name="Pangilinan J."/>
            <person name="Park H.-J."/>
            <person name="Ramirez L."/>
            <person name="Alfaro M."/>
            <person name="Sun H."/>
            <person name="Tritt A."/>
            <person name="Yoshinaga Y."/>
            <person name="Zwiers L.-H."/>
            <person name="Turgeon B.G."/>
            <person name="Goodwin S.B."/>
            <person name="Spatafora J.W."/>
            <person name="Crous P.W."/>
            <person name="Grigoriev I.V."/>
        </authorList>
    </citation>
    <scope>NUCLEOTIDE SEQUENCE</scope>
    <source>
        <strain evidence="1">IPT5</strain>
    </source>
</reference>
<name>A0A6A7ATS5_9PLEO</name>
<organism evidence="1 2">
    <name type="scientific">Plenodomus tracheiphilus IPT5</name>
    <dbReference type="NCBI Taxonomy" id="1408161"/>
    <lineage>
        <taxon>Eukaryota</taxon>
        <taxon>Fungi</taxon>
        <taxon>Dikarya</taxon>
        <taxon>Ascomycota</taxon>
        <taxon>Pezizomycotina</taxon>
        <taxon>Dothideomycetes</taxon>
        <taxon>Pleosporomycetidae</taxon>
        <taxon>Pleosporales</taxon>
        <taxon>Pleosporineae</taxon>
        <taxon>Leptosphaeriaceae</taxon>
        <taxon>Plenodomus</taxon>
    </lineage>
</organism>
<dbReference type="Proteomes" id="UP000799423">
    <property type="component" value="Unassembled WGS sequence"/>
</dbReference>
<keyword evidence="2" id="KW-1185">Reference proteome</keyword>
<dbReference type="Pfam" id="PF03659">
    <property type="entry name" value="Glyco_hydro_71"/>
    <property type="match status" value="1"/>
</dbReference>
<dbReference type="OrthoDB" id="3257981at2759"/>
<evidence type="ECO:0000313" key="2">
    <source>
        <dbReference type="Proteomes" id="UP000799423"/>
    </source>
</evidence>
<sequence length="522" mass="56318">MVLTKVPGGSIVLAVDGYREQHRSLSGPTILLQEPSMAGLVWGPDMHIFIKMRCFVALAFGLWTAVSSAAPNKAAEPRQAGDRYVFAHFMMGIVGNRQSADAYDADFSIGKKAGIDAFALNMGPDVTNEQLSLAYESANRNDIKVFISFDFNEGLFSVNDPAAVGQRIAAFKDKPAQLVVDQKPFFSTFAGPGLNVAAVEAAAGADIFFLPNWYPGNDQAGADGFFNWMGWYSDDNNNPGTVPPSNGDAAYIDWVGSKERYMAPVSPWFSTHYGDWVPYTKNWVFQSNDLWFTRWNEILTLGPRFLEIVTWNDFGESAYVGPLAGQHYDDGHSKWVNDMPHGGWLDMAKPYIAAYKSGSTAPVISEDQLIYWYRPTPKDISCSGDALGKPRGWELMTDEVFVVALLKTPGTVVASSGTNSVTLEAPAGASSHKLSMGLGAQSFALKRGDTEVMAATSLRDIIDTCACGIYIFNAYVGTVPAAAADVLVDNAAITSSVPPGYVCKPTPSLPIRAAAARVTGAV</sequence>
<dbReference type="Gene3D" id="3.20.20.80">
    <property type="entry name" value="Glycosidases"/>
    <property type="match status" value="1"/>
</dbReference>
<dbReference type="GO" id="GO:0051118">
    <property type="term" value="F:glucan endo-1,3-alpha-glucosidase activity"/>
    <property type="evidence" value="ECO:0007669"/>
    <property type="project" value="InterPro"/>
</dbReference>
<dbReference type="EMBL" id="MU006333">
    <property type="protein sequence ID" value="KAF2846671.1"/>
    <property type="molecule type" value="Genomic_DNA"/>
</dbReference>
<dbReference type="AlphaFoldDB" id="A0A6A7ATS5"/>
<proteinExistence type="predicted"/>
<keyword evidence="1" id="KW-0378">Hydrolase</keyword>
<protein>
    <submittedName>
        <fullName evidence="1">Glycoside hydrolase family 71 protein</fullName>
    </submittedName>
</protein>
<accession>A0A6A7ATS5</accession>